<gene>
    <name evidence="13" type="ORF">CITCOLO1_LOCUS440</name>
</gene>
<keyword evidence="5 11" id="KW-0575">Peroxidase</keyword>
<dbReference type="InterPro" id="IPR010255">
    <property type="entry name" value="Haem_peroxidase_sf"/>
</dbReference>
<dbReference type="Pfam" id="PF00141">
    <property type="entry name" value="peroxidase"/>
    <property type="match status" value="1"/>
</dbReference>
<dbReference type="InterPro" id="IPR019793">
    <property type="entry name" value="Peroxidases_heam-ligand_BS"/>
</dbReference>
<dbReference type="InterPro" id="IPR019794">
    <property type="entry name" value="Peroxidases_AS"/>
</dbReference>
<evidence type="ECO:0000256" key="3">
    <source>
        <dbReference type="ARBA" id="ARBA00006873"/>
    </source>
</evidence>
<dbReference type="Gene3D" id="1.10.520.10">
    <property type="match status" value="1"/>
</dbReference>
<evidence type="ECO:0000256" key="8">
    <source>
        <dbReference type="ARBA" id="ARBA00023002"/>
    </source>
</evidence>
<dbReference type="PANTHER" id="PTHR31517:SF11">
    <property type="entry name" value="PEROXIDASE 31"/>
    <property type="match status" value="1"/>
</dbReference>
<dbReference type="SUPFAM" id="SSF48113">
    <property type="entry name" value="Heme-dependent peroxidases"/>
    <property type="match status" value="1"/>
</dbReference>
<dbReference type="InterPro" id="IPR002016">
    <property type="entry name" value="Haem_peroxidase"/>
</dbReference>
<proteinExistence type="inferred from homology"/>
<evidence type="ECO:0000256" key="5">
    <source>
        <dbReference type="ARBA" id="ARBA00022559"/>
    </source>
</evidence>
<reference evidence="13 14" key="1">
    <citation type="submission" date="2024-03" db="EMBL/GenBank/DDBJ databases">
        <authorList>
            <person name="Gkanogiannis A."/>
            <person name="Becerra Lopez-Lavalle L."/>
        </authorList>
    </citation>
    <scope>NUCLEOTIDE SEQUENCE [LARGE SCALE GENOMIC DNA]</scope>
</reference>
<feature type="signal peptide" evidence="11">
    <location>
        <begin position="1"/>
        <end position="18"/>
    </location>
</feature>
<name>A0ABP0XMZ9_9ROSI</name>
<keyword evidence="7 11" id="KW-0479">Metal-binding</keyword>
<comment type="subcellular location">
    <subcellularLocation>
        <location evidence="11">Secreted</location>
    </subcellularLocation>
</comment>
<comment type="catalytic activity">
    <reaction evidence="1 11">
        <text>2 a phenolic donor + H2O2 = 2 a phenolic radical donor + 2 H2O</text>
        <dbReference type="Rhea" id="RHEA:56136"/>
        <dbReference type="ChEBI" id="CHEBI:15377"/>
        <dbReference type="ChEBI" id="CHEBI:16240"/>
        <dbReference type="ChEBI" id="CHEBI:139520"/>
        <dbReference type="ChEBI" id="CHEBI:139521"/>
        <dbReference type="EC" id="1.11.1.7"/>
    </reaction>
</comment>
<evidence type="ECO:0000256" key="4">
    <source>
        <dbReference type="ARBA" id="ARBA00012313"/>
    </source>
</evidence>
<keyword evidence="8 11" id="KW-0560">Oxidoreductase</keyword>
<evidence type="ECO:0000256" key="9">
    <source>
        <dbReference type="ARBA" id="ARBA00023004"/>
    </source>
</evidence>
<protein>
    <recommendedName>
        <fullName evidence="4 11">Peroxidase</fullName>
        <ecNumber evidence="4 11">1.11.1.7</ecNumber>
    </recommendedName>
</protein>
<comment type="cofactor">
    <cofactor evidence="11">
        <name>heme b</name>
        <dbReference type="ChEBI" id="CHEBI:60344"/>
    </cofactor>
    <text evidence="11">Binds 1 heme b (iron(II)-protoporphyrin IX) group per subunit.</text>
</comment>
<comment type="similarity">
    <text evidence="11">Belongs to the peroxidase family. Classical plant (class III) peroxidase subfamily.</text>
</comment>
<organism evidence="13 14">
    <name type="scientific">Citrullus colocynthis</name>
    <name type="common">colocynth</name>
    <dbReference type="NCBI Taxonomy" id="252529"/>
    <lineage>
        <taxon>Eukaryota</taxon>
        <taxon>Viridiplantae</taxon>
        <taxon>Streptophyta</taxon>
        <taxon>Embryophyta</taxon>
        <taxon>Tracheophyta</taxon>
        <taxon>Spermatophyta</taxon>
        <taxon>Magnoliopsida</taxon>
        <taxon>eudicotyledons</taxon>
        <taxon>Gunneridae</taxon>
        <taxon>Pentapetalae</taxon>
        <taxon>rosids</taxon>
        <taxon>fabids</taxon>
        <taxon>Cucurbitales</taxon>
        <taxon>Cucurbitaceae</taxon>
        <taxon>Benincaseae</taxon>
        <taxon>Citrullus</taxon>
    </lineage>
</organism>
<dbReference type="EC" id="1.11.1.7" evidence="4 11"/>
<comment type="cofactor">
    <cofactor evidence="11">
        <name>Ca(2+)</name>
        <dbReference type="ChEBI" id="CHEBI:29108"/>
    </cofactor>
    <text evidence="11">Binds 2 calcium ions per subunit.</text>
</comment>
<dbReference type="Gene3D" id="1.10.420.10">
    <property type="entry name" value="Peroxidase, domain 2"/>
    <property type="match status" value="1"/>
</dbReference>
<feature type="chain" id="PRO_5044978208" description="Peroxidase" evidence="11">
    <location>
        <begin position="19"/>
        <end position="352"/>
    </location>
</feature>
<keyword evidence="14" id="KW-1185">Reference proteome</keyword>
<keyword evidence="10" id="KW-1015">Disulfide bond</keyword>
<evidence type="ECO:0000259" key="12">
    <source>
        <dbReference type="PROSITE" id="PS50873"/>
    </source>
</evidence>
<evidence type="ECO:0000256" key="1">
    <source>
        <dbReference type="ARBA" id="ARBA00000189"/>
    </source>
</evidence>
<dbReference type="PROSITE" id="PS00436">
    <property type="entry name" value="PEROXIDASE_2"/>
    <property type="match status" value="1"/>
</dbReference>
<evidence type="ECO:0000256" key="6">
    <source>
        <dbReference type="ARBA" id="ARBA00022617"/>
    </source>
</evidence>
<evidence type="ECO:0000256" key="11">
    <source>
        <dbReference type="RuleBase" id="RU362060"/>
    </source>
</evidence>
<dbReference type="PRINTS" id="PR00458">
    <property type="entry name" value="PEROXIDASE"/>
</dbReference>
<dbReference type="InterPro" id="IPR000823">
    <property type="entry name" value="Peroxidase_pln"/>
</dbReference>
<evidence type="ECO:0000313" key="13">
    <source>
        <dbReference type="EMBL" id="CAK9308920.1"/>
    </source>
</evidence>
<dbReference type="PROSITE" id="PS50873">
    <property type="entry name" value="PEROXIDASE_4"/>
    <property type="match status" value="1"/>
</dbReference>
<accession>A0ABP0XMZ9</accession>
<dbReference type="InterPro" id="IPR033905">
    <property type="entry name" value="Secretory_peroxidase"/>
</dbReference>
<dbReference type="PROSITE" id="PS00435">
    <property type="entry name" value="PEROXIDASE_1"/>
    <property type="match status" value="1"/>
</dbReference>
<dbReference type="Proteomes" id="UP001642487">
    <property type="component" value="Chromosome 1"/>
</dbReference>
<comment type="similarity">
    <text evidence="3">Belongs to the peroxidase family. Ascorbate peroxidase subfamily.</text>
</comment>
<keyword evidence="11" id="KW-0106">Calcium</keyword>
<keyword evidence="9 11" id="KW-0408">Iron</keyword>
<keyword evidence="6 11" id="KW-0349">Heme</keyword>
<dbReference type="PRINTS" id="PR00461">
    <property type="entry name" value="PLPEROXIDASE"/>
</dbReference>
<keyword evidence="11" id="KW-0964">Secreted</keyword>
<dbReference type="EMBL" id="OZ021735">
    <property type="protein sequence ID" value="CAK9308920.1"/>
    <property type="molecule type" value="Genomic_DNA"/>
</dbReference>
<keyword evidence="11" id="KW-0732">Signal</keyword>
<evidence type="ECO:0000256" key="7">
    <source>
        <dbReference type="ARBA" id="ARBA00022723"/>
    </source>
</evidence>
<dbReference type="CDD" id="cd00693">
    <property type="entry name" value="secretory_peroxidase"/>
    <property type="match status" value="1"/>
</dbReference>
<evidence type="ECO:0000256" key="2">
    <source>
        <dbReference type="ARBA" id="ARBA00002322"/>
    </source>
</evidence>
<evidence type="ECO:0000256" key="10">
    <source>
        <dbReference type="ARBA" id="ARBA00023157"/>
    </source>
</evidence>
<comment type="function">
    <text evidence="2">Removal of H(2)O(2), oxidation of toxic reductants, biosynthesis and degradation of lignin, suberization, auxin catabolism, response to environmental stresses such as wounding, pathogen attack and oxidative stress. These functions might be dependent on each isozyme/isoform in each plant tissue.</text>
</comment>
<evidence type="ECO:0000313" key="14">
    <source>
        <dbReference type="Proteomes" id="UP001642487"/>
    </source>
</evidence>
<sequence length="352" mass="38830">MEFLFFLLLSVFSHSASAALSADYYQNSCPAFSQIIRDTVTNKQITTPTTAAATLRLFFHDCLPNGCDASILISSTPFNVAERNADINLSLPGDAFDVVVRAKTALELSCPNTVSCADILTAATRDLLTMVGGPYYTVFLGRKDAKVSKASAIEGSLPRPTMSVSEIIRIFASRGFSVQEMVALSGAHSIGFSHCKEFASEIFNYSKSPPYDSHYNPRFALGLQQACADYQKNPTLSVFNDIMTPNKFDNMYFKNLQKGLGLLKSDGGLYSDPRTRPWVEKYAADESVFFGAFSQAMVKLGGYGVKVGNEGEIRRRRNPGTIICGKWKFFCGEDEDCNESQYTNTQITQYKI</sequence>
<feature type="domain" description="Plant heme peroxidase family profile" evidence="12">
    <location>
        <begin position="19"/>
        <end position="316"/>
    </location>
</feature>
<dbReference type="PANTHER" id="PTHR31517">
    <property type="match status" value="1"/>
</dbReference>
<keyword evidence="11" id="KW-0376">Hydrogen peroxide</keyword>